<feature type="domain" description="RecA family profile 1" evidence="7">
    <location>
        <begin position="74"/>
        <end position="246"/>
    </location>
</feature>
<name>A0A1B0B8E6_9MUSC</name>
<dbReference type="GO" id="GO:0005657">
    <property type="term" value="C:replication fork"/>
    <property type="evidence" value="ECO:0007669"/>
    <property type="project" value="TreeGrafter"/>
</dbReference>
<dbReference type="GO" id="GO:0000400">
    <property type="term" value="F:four-way junction DNA binding"/>
    <property type="evidence" value="ECO:0007669"/>
    <property type="project" value="TreeGrafter"/>
</dbReference>
<dbReference type="VEuPathDB" id="VectorBase:GPPI022223"/>
<dbReference type="EnsemblMetazoa" id="GPPI022223-RA">
    <property type="protein sequence ID" value="GPPI022223-PA"/>
    <property type="gene ID" value="GPPI022223"/>
</dbReference>
<dbReference type="GO" id="GO:0033065">
    <property type="term" value="C:Rad51C-XRCC3 complex"/>
    <property type="evidence" value="ECO:0007669"/>
    <property type="project" value="TreeGrafter"/>
</dbReference>
<accession>A0A1B0B8E6</accession>
<keyword evidence="4" id="KW-0067">ATP-binding</keyword>
<dbReference type="Pfam" id="PF08423">
    <property type="entry name" value="Rad51"/>
    <property type="match status" value="1"/>
</dbReference>
<evidence type="ECO:0000259" key="7">
    <source>
        <dbReference type="PROSITE" id="PS50162"/>
    </source>
</evidence>
<evidence type="ECO:0000256" key="3">
    <source>
        <dbReference type="ARBA" id="ARBA00022763"/>
    </source>
</evidence>
<evidence type="ECO:0000313" key="8">
    <source>
        <dbReference type="EnsemblMetazoa" id="GPPI022223-PA"/>
    </source>
</evidence>
<keyword evidence="6" id="KW-0539">Nucleus</keyword>
<dbReference type="STRING" id="67801.A0A1B0B8E6"/>
<dbReference type="GO" id="GO:0005524">
    <property type="term" value="F:ATP binding"/>
    <property type="evidence" value="ECO:0007669"/>
    <property type="project" value="UniProtKB-KW"/>
</dbReference>
<reference evidence="8" key="2">
    <citation type="submission" date="2020-05" db="UniProtKB">
        <authorList>
            <consortium name="EnsemblMetazoa"/>
        </authorList>
    </citation>
    <scope>IDENTIFICATION</scope>
    <source>
        <strain evidence="8">IAEA</strain>
    </source>
</reference>
<dbReference type="GO" id="GO:0000722">
    <property type="term" value="P:telomere maintenance via recombination"/>
    <property type="evidence" value="ECO:0007669"/>
    <property type="project" value="TreeGrafter"/>
</dbReference>
<keyword evidence="9" id="KW-1185">Reference proteome</keyword>
<evidence type="ECO:0000256" key="5">
    <source>
        <dbReference type="ARBA" id="ARBA00023204"/>
    </source>
</evidence>
<dbReference type="AlphaFoldDB" id="A0A1B0B8E6"/>
<dbReference type="GO" id="GO:0071140">
    <property type="term" value="P:resolution of mitotic recombination intermediates"/>
    <property type="evidence" value="ECO:0007669"/>
    <property type="project" value="TreeGrafter"/>
</dbReference>
<dbReference type="PIRSF" id="PIRSF005856">
    <property type="entry name" value="Rad51"/>
    <property type="match status" value="1"/>
</dbReference>
<protein>
    <recommendedName>
        <fullName evidence="7">RecA family profile 1 domain-containing protein</fullName>
    </recommendedName>
</protein>
<dbReference type="InterPro" id="IPR013632">
    <property type="entry name" value="Rad51_C"/>
</dbReference>
<dbReference type="Proteomes" id="UP000092460">
    <property type="component" value="Unassembled WGS sequence"/>
</dbReference>
<keyword evidence="3" id="KW-0227">DNA damage</keyword>
<reference evidence="9" key="1">
    <citation type="submission" date="2015-01" db="EMBL/GenBank/DDBJ databases">
        <authorList>
            <person name="Aksoy S."/>
            <person name="Warren W."/>
            <person name="Wilson R.K."/>
        </authorList>
    </citation>
    <scope>NUCLEOTIDE SEQUENCE [LARGE SCALE GENOMIC DNA]</scope>
    <source>
        <strain evidence="9">IAEA</strain>
    </source>
</reference>
<proteinExistence type="predicted"/>
<evidence type="ECO:0000256" key="4">
    <source>
        <dbReference type="ARBA" id="ARBA00022840"/>
    </source>
</evidence>
<evidence type="ECO:0000256" key="2">
    <source>
        <dbReference type="ARBA" id="ARBA00022741"/>
    </source>
</evidence>
<dbReference type="PANTHER" id="PTHR46487:SF1">
    <property type="entry name" value="DNA REPAIR PROTEIN XRCC3"/>
    <property type="match status" value="1"/>
</dbReference>
<evidence type="ECO:0000313" key="9">
    <source>
        <dbReference type="Proteomes" id="UP000092460"/>
    </source>
</evidence>
<dbReference type="InterPro" id="IPR016467">
    <property type="entry name" value="DNA_recomb/repair_RecA-like"/>
</dbReference>
<dbReference type="GO" id="GO:0090656">
    <property type="term" value="P:t-circle formation"/>
    <property type="evidence" value="ECO:0007669"/>
    <property type="project" value="TreeGrafter"/>
</dbReference>
<dbReference type="PANTHER" id="PTHR46487">
    <property type="entry name" value="DNA REPAIR PROTEIN XRCC3"/>
    <property type="match status" value="1"/>
</dbReference>
<dbReference type="EMBL" id="JXJN01009913">
    <property type="status" value="NOT_ANNOTATED_CDS"/>
    <property type="molecule type" value="Genomic_DNA"/>
</dbReference>
<dbReference type="GO" id="GO:0045003">
    <property type="term" value="P:double-strand break repair via synthesis-dependent strand annealing"/>
    <property type="evidence" value="ECO:0007669"/>
    <property type="project" value="TreeGrafter"/>
</dbReference>
<organism evidence="8 9">
    <name type="scientific">Glossina palpalis gambiensis</name>
    <dbReference type="NCBI Taxonomy" id="67801"/>
    <lineage>
        <taxon>Eukaryota</taxon>
        <taxon>Metazoa</taxon>
        <taxon>Ecdysozoa</taxon>
        <taxon>Arthropoda</taxon>
        <taxon>Hexapoda</taxon>
        <taxon>Insecta</taxon>
        <taxon>Pterygota</taxon>
        <taxon>Neoptera</taxon>
        <taxon>Endopterygota</taxon>
        <taxon>Diptera</taxon>
        <taxon>Brachycera</taxon>
        <taxon>Muscomorpha</taxon>
        <taxon>Hippoboscoidea</taxon>
        <taxon>Glossinidae</taxon>
        <taxon>Glossina</taxon>
    </lineage>
</organism>
<dbReference type="InterPro" id="IPR047348">
    <property type="entry name" value="XRCC3-like_C"/>
</dbReference>
<evidence type="ECO:0000256" key="1">
    <source>
        <dbReference type="ARBA" id="ARBA00004123"/>
    </source>
</evidence>
<keyword evidence="5" id="KW-0234">DNA repair</keyword>
<dbReference type="PROSITE" id="PS50162">
    <property type="entry name" value="RECA_2"/>
    <property type="match status" value="1"/>
</dbReference>
<dbReference type="GO" id="GO:0140664">
    <property type="term" value="F:ATP-dependent DNA damage sensor activity"/>
    <property type="evidence" value="ECO:0007669"/>
    <property type="project" value="InterPro"/>
</dbReference>
<evidence type="ECO:0000256" key="6">
    <source>
        <dbReference type="ARBA" id="ARBA00023242"/>
    </source>
</evidence>
<comment type="subcellular location">
    <subcellularLocation>
        <location evidence="1">Nucleus</location>
    </subcellularLocation>
</comment>
<dbReference type="Gene3D" id="3.40.50.300">
    <property type="entry name" value="P-loop containing nucleotide triphosphate hydrolases"/>
    <property type="match status" value="1"/>
</dbReference>
<dbReference type="InterPro" id="IPR020588">
    <property type="entry name" value="RecA_ATP-bd"/>
</dbReference>
<keyword evidence="2" id="KW-0547">Nucleotide-binding</keyword>
<dbReference type="CDD" id="cd19491">
    <property type="entry name" value="XRCC3"/>
    <property type="match status" value="1"/>
</dbReference>
<dbReference type="SUPFAM" id="SSF52540">
    <property type="entry name" value="P-loop containing nucleoside triphosphate hydrolases"/>
    <property type="match status" value="1"/>
</dbReference>
<sequence length="337" mass="37667">MEDFLESLSPYLKQLAKKACINDAHQAILTPQAHMLLKDFTEEDMHALKAAAAKLLAKPTITASELSNLPYSKRYSRVSFACTALNKCTRGGILTRGITEFCGSASAGKTQLLLHLCLTVQLNDELGGLSGGAAFICTENRFPSKRLFEMSKYFIRKFPAYEINYMANVHVEQLHESDALLKCVGERLPALMSSTCIKLIIIDSVAAVFRTYTDYAERSRDMRRLANHLLNLAYKYNSAVICVNQTKFTFIVWKTVCVSEVATVNEKHPDVPCLGLSWAHLGRTRIRISKIPKQIKLQGSLLTVRKLEVMYSPDTPNDFAEFLITKDGVVDVPPPLK</sequence>
<dbReference type="InterPro" id="IPR027417">
    <property type="entry name" value="P-loop_NTPase"/>
</dbReference>